<evidence type="ECO:0000256" key="1">
    <source>
        <dbReference type="SAM" id="Phobius"/>
    </source>
</evidence>
<organism evidence="3 4">
    <name type="scientific">Terrimonas ginsenosidimutans</name>
    <dbReference type="NCBI Taxonomy" id="2908004"/>
    <lineage>
        <taxon>Bacteria</taxon>
        <taxon>Pseudomonadati</taxon>
        <taxon>Bacteroidota</taxon>
        <taxon>Chitinophagia</taxon>
        <taxon>Chitinophagales</taxon>
        <taxon>Chitinophagaceae</taxon>
        <taxon>Terrimonas</taxon>
    </lineage>
</organism>
<protein>
    <submittedName>
        <fullName evidence="3">BatD family protein</fullName>
    </submittedName>
</protein>
<feature type="signal peptide" evidence="2">
    <location>
        <begin position="1"/>
        <end position="19"/>
    </location>
</feature>
<dbReference type="RefSeq" id="WP_237876401.1">
    <property type="nucleotide sequence ID" value="NZ_JAKLTR010000023.1"/>
</dbReference>
<keyword evidence="1" id="KW-0472">Membrane</keyword>
<comment type="caution">
    <text evidence="3">The sequence shown here is derived from an EMBL/GenBank/DDBJ whole genome shotgun (WGS) entry which is preliminary data.</text>
</comment>
<evidence type="ECO:0000313" key="4">
    <source>
        <dbReference type="Proteomes" id="UP001165367"/>
    </source>
</evidence>
<proteinExistence type="predicted"/>
<accession>A0ABS9KZ70</accession>
<gene>
    <name evidence="3" type="ORF">LZZ85_25140</name>
</gene>
<keyword evidence="1" id="KW-1133">Transmembrane helix</keyword>
<name>A0ABS9KZ70_9BACT</name>
<dbReference type="PANTHER" id="PTHR40940:SF2">
    <property type="entry name" value="BATD"/>
    <property type="match status" value="1"/>
</dbReference>
<dbReference type="InterPro" id="IPR025738">
    <property type="entry name" value="BatD"/>
</dbReference>
<keyword evidence="2" id="KW-0732">Signal</keyword>
<sequence>MKKGLLLIPALMILCLLNAQVSLKTIVTQGPVVAGESFQVQYVLEDEGSEADFFQPDFKPFRVISGPNAYAGVNYGDKGAINVKNITFTLLATKEGLYAIPAASVKVGGQIVRSQPASLQVISKASAIARGILSDKTPPAEGTYLAPGEDPIEKMRKNIFMKVSVDRKTCYVGQPVTATFKLYSRLNSHSDIVKNPGFYGFAIQEMIGLGDRITATEVVNGKKFEVHTIRKVQLYPLSAGTFTIDPMEVQNKVEFSTSSVVKRTEQEIVEGVMPTEDELFSKPGFKLAETSMRTEPVTVKVTALPDTNRPASFNGATGKFSIAATLEEDEIGTNREGDLLVTVSGKGNFLQLAAPAVNWPANMEGFAPEIRDTLHKEVSPLEGKRIFRFRFISTKPGEYTIPAISFCFFDPDSNRYRTASTNPLVVKISKGEATEDIKAEMSAVKPASAIPAKVWIGGGLVLCLVIVMFAVRKMQKTKRKPVEQPVLATPRPGITELLKPVTILLQADETTFYTALRNAIWDFAGQQFGLTGSLMNKRALMQELDLRQVAEVDQQSILRILDTCETGMFTGASAITDKQQLLEETRHVMLKIAGLR</sequence>
<evidence type="ECO:0000256" key="2">
    <source>
        <dbReference type="SAM" id="SignalP"/>
    </source>
</evidence>
<dbReference type="PANTHER" id="PTHR40940">
    <property type="entry name" value="PROTEIN BATD-RELATED"/>
    <property type="match status" value="1"/>
</dbReference>
<reference evidence="3" key="1">
    <citation type="submission" date="2022-01" db="EMBL/GenBank/DDBJ databases">
        <authorList>
            <person name="Jo J.-H."/>
            <person name="Im W.-T."/>
        </authorList>
    </citation>
    <scope>NUCLEOTIDE SEQUENCE</scope>
    <source>
        <strain evidence="3">NA20</strain>
    </source>
</reference>
<dbReference type="Pfam" id="PF13584">
    <property type="entry name" value="BatD"/>
    <property type="match status" value="3"/>
</dbReference>
<feature type="chain" id="PRO_5046112735" evidence="2">
    <location>
        <begin position="20"/>
        <end position="596"/>
    </location>
</feature>
<keyword evidence="4" id="KW-1185">Reference proteome</keyword>
<dbReference type="Proteomes" id="UP001165367">
    <property type="component" value="Unassembled WGS sequence"/>
</dbReference>
<evidence type="ECO:0000313" key="3">
    <source>
        <dbReference type="EMBL" id="MCG2617610.1"/>
    </source>
</evidence>
<dbReference type="EMBL" id="JAKLTR010000023">
    <property type="protein sequence ID" value="MCG2617610.1"/>
    <property type="molecule type" value="Genomic_DNA"/>
</dbReference>
<feature type="transmembrane region" description="Helical" evidence="1">
    <location>
        <begin position="454"/>
        <end position="471"/>
    </location>
</feature>
<keyword evidence="1" id="KW-0812">Transmembrane</keyword>